<evidence type="ECO:0000313" key="2">
    <source>
        <dbReference type="Proteomes" id="UP000828048"/>
    </source>
</evidence>
<accession>A0ACB7ZGP1</accession>
<dbReference type="EMBL" id="CM037159">
    <property type="protein sequence ID" value="KAH7865187.1"/>
    <property type="molecule type" value="Genomic_DNA"/>
</dbReference>
<comment type="caution">
    <text evidence="1">The sequence shown here is derived from an EMBL/GenBank/DDBJ whole genome shotgun (WGS) entry which is preliminary data.</text>
</comment>
<sequence length="194" mass="21332">MLLQAMLLPMEGNVEKVSHEIQKSKSMLEEVLSVLPLDGLSEAASYATQLRCILLLKRLGSLKYEGILLMHAENRLEDAFTNLWSFVQPFVVSCSSSVVSDTDASVLNAKACLKLSDWLRRDFSNLSLESIVPKILADFGKSDLASTFSNGNTSSNQNVVLIVEELVGTSTKLSSRLCPSLGKSWISYASWCYS</sequence>
<protein>
    <submittedName>
        <fullName evidence="1">Uncharacterized protein</fullName>
    </submittedName>
</protein>
<keyword evidence="2" id="KW-1185">Reference proteome</keyword>
<reference evidence="1 2" key="1">
    <citation type="journal article" date="2021" name="Hortic Res">
        <title>High-quality reference genome and annotation aids understanding of berry development for evergreen blueberry (Vaccinium darrowii).</title>
        <authorList>
            <person name="Yu J."/>
            <person name="Hulse-Kemp A.M."/>
            <person name="Babiker E."/>
            <person name="Staton M."/>
        </authorList>
    </citation>
    <scope>NUCLEOTIDE SEQUENCE [LARGE SCALE GENOMIC DNA]</scope>
    <source>
        <strain evidence="2">cv. NJ 8807/NJ 8810</strain>
        <tissue evidence="1">Young leaf</tissue>
    </source>
</reference>
<name>A0ACB7ZGP1_9ERIC</name>
<evidence type="ECO:0000313" key="1">
    <source>
        <dbReference type="EMBL" id="KAH7865187.1"/>
    </source>
</evidence>
<dbReference type="Proteomes" id="UP000828048">
    <property type="component" value="Chromosome 9"/>
</dbReference>
<gene>
    <name evidence="1" type="ORF">Vadar_003349</name>
</gene>
<proteinExistence type="predicted"/>
<organism evidence="1 2">
    <name type="scientific">Vaccinium darrowii</name>
    <dbReference type="NCBI Taxonomy" id="229202"/>
    <lineage>
        <taxon>Eukaryota</taxon>
        <taxon>Viridiplantae</taxon>
        <taxon>Streptophyta</taxon>
        <taxon>Embryophyta</taxon>
        <taxon>Tracheophyta</taxon>
        <taxon>Spermatophyta</taxon>
        <taxon>Magnoliopsida</taxon>
        <taxon>eudicotyledons</taxon>
        <taxon>Gunneridae</taxon>
        <taxon>Pentapetalae</taxon>
        <taxon>asterids</taxon>
        <taxon>Ericales</taxon>
        <taxon>Ericaceae</taxon>
        <taxon>Vaccinioideae</taxon>
        <taxon>Vaccinieae</taxon>
        <taxon>Vaccinium</taxon>
    </lineage>
</organism>